<dbReference type="SUPFAM" id="SSF55729">
    <property type="entry name" value="Acyl-CoA N-acyltransferases (Nat)"/>
    <property type="match status" value="1"/>
</dbReference>
<dbReference type="InterPro" id="IPR016181">
    <property type="entry name" value="Acyl_CoA_acyltransferase"/>
</dbReference>
<dbReference type="EMBL" id="JAURUR010000008">
    <property type="protein sequence ID" value="MDP9764974.1"/>
    <property type="molecule type" value="Genomic_DNA"/>
</dbReference>
<dbReference type="PANTHER" id="PTHR43441:SF3">
    <property type="entry name" value="ACETYLTRANSFERASE"/>
    <property type="match status" value="1"/>
</dbReference>
<organism evidence="2 3">
    <name type="scientific">Deinococcus enclensis</name>
    <dbReference type="NCBI Taxonomy" id="1049582"/>
    <lineage>
        <taxon>Bacteria</taxon>
        <taxon>Thermotogati</taxon>
        <taxon>Deinococcota</taxon>
        <taxon>Deinococci</taxon>
        <taxon>Deinococcales</taxon>
        <taxon>Deinococcaceae</taxon>
        <taxon>Deinococcus</taxon>
    </lineage>
</organism>
<evidence type="ECO:0000313" key="2">
    <source>
        <dbReference type="EMBL" id="MDP9764974.1"/>
    </source>
</evidence>
<reference evidence="2 3" key="1">
    <citation type="submission" date="2023-07" db="EMBL/GenBank/DDBJ databases">
        <title>Genomic Encyclopedia of Type Strains, Phase IV (KMG-IV): sequencing the most valuable type-strain genomes for metagenomic binning, comparative biology and taxonomic classification.</title>
        <authorList>
            <person name="Goeker M."/>
        </authorList>
    </citation>
    <scope>NUCLEOTIDE SEQUENCE [LARGE SCALE GENOMIC DNA]</scope>
    <source>
        <strain evidence="2 3">NIO-1023</strain>
    </source>
</reference>
<evidence type="ECO:0000313" key="3">
    <source>
        <dbReference type="Proteomes" id="UP001232163"/>
    </source>
</evidence>
<dbReference type="PROSITE" id="PS51186">
    <property type="entry name" value="GNAT"/>
    <property type="match status" value="1"/>
</dbReference>
<dbReference type="PANTHER" id="PTHR43441">
    <property type="entry name" value="RIBOSOMAL-PROTEIN-SERINE ACETYLTRANSFERASE"/>
    <property type="match status" value="1"/>
</dbReference>
<sequence length="200" mass="22464">MSEVSPTELRVTGAPPMPEVLHTPRLTLRMPRPEDAAAQVAAVHASLPELNAWMAWSHEPHTLDHARANLERAQAAYRRGENLRLIIWNRDETEMLGSTGYHALNWAVPKAEIGYWIATPHTGRGYALEAARFLTEYGLDTLGLRRIEIRTDTLNERSARIPRQLGYTLDATFRNDDVAADGSGRLRDTFVFSVTRQAPP</sequence>
<accession>A0ABT9MEG4</accession>
<protein>
    <submittedName>
        <fullName evidence="2">RimJ/RimL family protein N-acetyltransferase</fullName>
    </submittedName>
</protein>
<dbReference type="Proteomes" id="UP001232163">
    <property type="component" value="Unassembled WGS sequence"/>
</dbReference>
<feature type="domain" description="N-acetyltransferase" evidence="1">
    <location>
        <begin position="40"/>
        <end position="197"/>
    </location>
</feature>
<keyword evidence="3" id="KW-1185">Reference proteome</keyword>
<name>A0ABT9MEG4_9DEIO</name>
<dbReference type="Gene3D" id="3.40.630.30">
    <property type="match status" value="1"/>
</dbReference>
<dbReference type="InterPro" id="IPR051908">
    <property type="entry name" value="Ribosomal_N-acetyltransferase"/>
</dbReference>
<gene>
    <name evidence="2" type="ORF">QO006_002421</name>
</gene>
<dbReference type="Pfam" id="PF13302">
    <property type="entry name" value="Acetyltransf_3"/>
    <property type="match status" value="1"/>
</dbReference>
<dbReference type="RefSeq" id="WP_307466462.1">
    <property type="nucleotide sequence ID" value="NZ_JAURUR010000008.1"/>
</dbReference>
<dbReference type="InterPro" id="IPR000182">
    <property type="entry name" value="GNAT_dom"/>
</dbReference>
<proteinExistence type="predicted"/>
<evidence type="ECO:0000259" key="1">
    <source>
        <dbReference type="PROSITE" id="PS51186"/>
    </source>
</evidence>
<comment type="caution">
    <text evidence="2">The sequence shown here is derived from an EMBL/GenBank/DDBJ whole genome shotgun (WGS) entry which is preliminary data.</text>
</comment>